<evidence type="ECO:0000256" key="9">
    <source>
        <dbReference type="ARBA" id="ARBA00023224"/>
    </source>
</evidence>
<comment type="subcellular location">
    <subcellularLocation>
        <location evidence="1">Cell membrane</location>
        <topology evidence="1">Multi-pass membrane protein</topology>
    </subcellularLocation>
</comment>
<dbReference type="InterPro" id="IPR050119">
    <property type="entry name" value="CCR1-9-like"/>
</dbReference>
<reference evidence="13 14" key="1">
    <citation type="journal article" date="2021" name="Sci. Rep.">
        <title>Chromosome anchoring in Senegalese sole (Solea senegalensis) reveals sex-associated markers and genome rearrangements in flatfish.</title>
        <authorList>
            <person name="Guerrero-Cozar I."/>
            <person name="Gomez-Garrido J."/>
            <person name="Berbel C."/>
            <person name="Martinez-Blanch J.F."/>
            <person name="Alioto T."/>
            <person name="Claros M.G."/>
            <person name="Gagnaire P.A."/>
            <person name="Manchado M."/>
        </authorList>
    </citation>
    <scope>NUCLEOTIDE SEQUENCE [LARGE SCALE GENOMIC DNA]</scope>
    <source>
        <strain evidence="13">Sse05_10M</strain>
    </source>
</reference>
<evidence type="ECO:0000313" key="13">
    <source>
        <dbReference type="EMBL" id="KAG7524289.1"/>
    </source>
</evidence>
<dbReference type="GO" id="GO:0016493">
    <property type="term" value="F:C-C chemokine receptor activity"/>
    <property type="evidence" value="ECO:0007669"/>
    <property type="project" value="TreeGrafter"/>
</dbReference>
<dbReference type="Proteomes" id="UP000693946">
    <property type="component" value="Linkage Group LG1"/>
</dbReference>
<dbReference type="AlphaFoldDB" id="A0AAV6T4D6"/>
<dbReference type="PANTHER" id="PTHR10489:SF664">
    <property type="entry name" value="C-C CHEMOKINE RECEPTOR TYPE 9"/>
    <property type="match status" value="1"/>
</dbReference>
<evidence type="ECO:0000256" key="7">
    <source>
        <dbReference type="ARBA" id="ARBA00023170"/>
    </source>
</evidence>
<feature type="transmembrane region" description="Helical" evidence="11">
    <location>
        <begin position="144"/>
        <end position="164"/>
    </location>
</feature>
<dbReference type="InterPro" id="IPR017452">
    <property type="entry name" value="GPCR_Rhodpsn_7TM"/>
</dbReference>
<feature type="transmembrane region" description="Helical" evidence="11">
    <location>
        <begin position="311"/>
        <end position="328"/>
    </location>
</feature>
<comment type="caution">
    <text evidence="13">The sequence shown here is derived from an EMBL/GenBank/DDBJ whole genome shotgun (WGS) entry which is preliminary data.</text>
</comment>
<feature type="compositionally biased region" description="Polar residues" evidence="10">
    <location>
        <begin position="417"/>
        <end position="428"/>
    </location>
</feature>
<dbReference type="PROSITE" id="PS50262">
    <property type="entry name" value="G_PROTEIN_RECEP_F1_2"/>
    <property type="match status" value="1"/>
</dbReference>
<feature type="transmembrane region" description="Helical" evidence="11">
    <location>
        <begin position="226"/>
        <end position="246"/>
    </location>
</feature>
<dbReference type="InterPro" id="IPR000276">
    <property type="entry name" value="GPCR_Rhodpsn"/>
</dbReference>
<evidence type="ECO:0000256" key="3">
    <source>
        <dbReference type="ARBA" id="ARBA00022692"/>
    </source>
</evidence>
<evidence type="ECO:0000259" key="12">
    <source>
        <dbReference type="PROSITE" id="PS50262"/>
    </source>
</evidence>
<proteinExistence type="predicted"/>
<dbReference type="Pfam" id="PF00001">
    <property type="entry name" value="7tm_1"/>
    <property type="match status" value="1"/>
</dbReference>
<dbReference type="GO" id="GO:0060326">
    <property type="term" value="P:cell chemotaxis"/>
    <property type="evidence" value="ECO:0007669"/>
    <property type="project" value="TreeGrafter"/>
</dbReference>
<evidence type="ECO:0000256" key="4">
    <source>
        <dbReference type="ARBA" id="ARBA00022989"/>
    </source>
</evidence>
<evidence type="ECO:0000256" key="2">
    <source>
        <dbReference type="ARBA" id="ARBA00022475"/>
    </source>
</evidence>
<name>A0AAV6T4D6_SOLSE</name>
<keyword evidence="2" id="KW-1003">Cell membrane</keyword>
<dbReference type="EMBL" id="JAGKHQ010000001">
    <property type="protein sequence ID" value="KAG7524289.1"/>
    <property type="molecule type" value="Genomic_DNA"/>
</dbReference>
<evidence type="ECO:0000256" key="6">
    <source>
        <dbReference type="ARBA" id="ARBA00023136"/>
    </source>
</evidence>
<evidence type="ECO:0000256" key="8">
    <source>
        <dbReference type="ARBA" id="ARBA00023180"/>
    </source>
</evidence>
<feature type="domain" description="G-protein coupled receptors family 1 profile" evidence="12">
    <location>
        <begin position="123"/>
        <end position="377"/>
    </location>
</feature>
<evidence type="ECO:0000256" key="10">
    <source>
        <dbReference type="SAM" id="MobiDB-lite"/>
    </source>
</evidence>
<feature type="transmembrane region" description="Helical" evidence="11">
    <location>
        <begin position="184"/>
        <end position="205"/>
    </location>
</feature>
<evidence type="ECO:0000256" key="1">
    <source>
        <dbReference type="ARBA" id="ARBA00004651"/>
    </source>
</evidence>
<evidence type="ECO:0000313" key="14">
    <source>
        <dbReference type="Proteomes" id="UP000693946"/>
    </source>
</evidence>
<keyword evidence="14" id="KW-1185">Reference proteome</keyword>
<keyword evidence="3 11" id="KW-0812">Transmembrane</keyword>
<dbReference type="GO" id="GO:0007204">
    <property type="term" value="P:positive regulation of cytosolic calcium ion concentration"/>
    <property type="evidence" value="ECO:0007669"/>
    <property type="project" value="TreeGrafter"/>
</dbReference>
<dbReference type="GO" id="GO:0006955">
    <property type="term" value="P:immune response"/>
    <property type="evidence" value="ECO:0007669"/>
    <property type="project" value="TreeGrafter"/>
</dbReference>
<organism evidence="13 14">
    <name type="scientific">Solea senegalensis</name>
    <name type="common">Senegalese sole</name>
    <dbReference type="NCBI Taxonomy" id="28829"/>
    <lineage>
        <taxon>Eukaryota</taxon>
        <taxon>Metazoa</taxon>
        <taxon>Chordata</taxon>
        <taxon>Craniata</taxon>
        <taxon>Vertebrata</taxon>
        <taxon>Euteleostomi</taxon>
        <taxon>Actinopterygii</taxon>
        <taxon>Neopterygii</taxon>
        <taxon>Teleostei</taxon>
        <taxon>Neoteleostei</taxon>
        <taxon>Acanthomorphata</taxon>
        <taxon>Carangaria</taxon>
        <taxon>Pleuronectiformes</taxon>
        <taxon>Pleuronectoidei</taxon>
        <taxon>Soleidae</taxon>
        <taxon>Solea</taxon>
    </lineage>
</organism>
<dbReference type="FunFam" id="1.20.1070.10:FF:000035">
    <property type="entry name" value="C-C chemokine receptor type 6"/>
    <property type="match status" value="1"/>
</dbReference>
<sequence>MCCSFFTGSDSISTRDHVVKGKPYKQGKMCSTWLHCGDIATALYLRNKALHFITDDKMDEPLTNFGTSEAYYNETTDDPLDYIYYGTGPTENAGICDKQWVRQFRGQYEPPLFWIIFILGAVGNLMVVWIYTTVRNRLKTMTDVYLLNLAVADLLFLCMLPFWAVDATKGWDFGDALCKIVSAIYKINFFSSMFLLTCISVDRYIAIVQVTKAQNLKKKRLFYSKLACLVVWLVATLLSLPEFIFAQAKTDSNGQSFCKMVMWNNEKNRTKILILSLQICMGFCLPLLVMIFCYSVIIRKLLQAKSFEKHKALRVIFVVVLVFILSQLPHNSLLIMEATQAANATITTCNTLIYFDIAGQVAKSLAFTHACLNPFLYVFIGVRFRQDLLRIVRTCTGGPGSGGFSKSSSAPKRPSVMSDTDTTPALSI</sequence>
<dbReference type="GO" id="GO:0019722">
    <property type="term" value="P:calcium-mediated signaling"/>
    <property type="evidence" value="ECO:0007669"/>
    <property type="project" value="TreeGrafter"/>
</dbReference>
<keyword evidence="9" id="KW-0807">Transducer</keyword>
<protein>
    <submittedName>
        <fullName evidence="13">C-C chemokine receptor type 9-like</fullName>
    </submittedName>
</protein>
<dbReference type="SUPFAM" id="SSF81321">
    <property type="entry name" value="Family A G protein-coupled receptor-like"/>
    <property type="match status" value="1"/>
</dbReference>
<keyword evidence="7 13" id="KW-0675">Receptor</keyword>
<feature type="region of interest" description="Disordered" evidence="10">
    <location>
        <begin position="399"/>
        <end position="428"/>
    </location>
</feature>
<gene>
    <name evidence="13" type="ORF">JOB18_009857</name>
</gene>
<evidence type="ECO:0000256" key="5">
    <source>
        <dbReference type="ARBA" id="ARBA00023040"/>
    </source>
</evidence>
<feature type="transmembrane region" description="Helical" evidence="11">
    <location>
        <begin position="365"/>
        <end position="384"/>
    </location>
</feature>
<dbReference type="GO" id="GO:0019957">
    <property type="term" value="F:C-C chemokine binding"/>
    <property type="evidence" value="ECO:0007669"/>
    <property type="project" value="TreeGrafter"/>
</dbReference>
<dbReference type="PANTHER" id="PTHR10489">
    <property type="entry name" value="CELL ADHESION MOLECULE"/>
    <property type="match status" value="1"/>
</dbReference>
<keyword evidence="5" id="KW-0297">G-protein coupled receptor</keyword>
<feature type="transmembrane region" description="Helical" evidence="11">
    <location>
        <begin position="112"/>
        <end position="132"/>
    </location>
</feature>
<dbReference type="GO" id="GO:0009897">
    <property type="term" value="C:external side of plasma membrane"/>
    <property type="evidence" value="ECO:0007669"/>
    <property type="project" value="TreeGrafter"/>
</dbReference>
<accession>A0AAV6T4D6</accession>
<keyword evidence="6 11" id="KW-0472">Membrane</keyword>
<evidence type="ECO:0000256" key="11">
    <source>
        <dbReference type="SAM" id="Phobius"/>
    </source>
</evidence>
<keyword evidence="4 11" id="KW-1133">Transmembrane helix</keyword>
<dbReference type="PROSITE" id="PS00237">
    <property type="entry name" value="G_PROTEIN_RECEP_F1_1"/>
    <property type="match status" value="1"/>
</dbReference>
<feature type="transmembrane region" description="Helical" evidence="11">
    <location>
        <begin position="272"/>
        <end position="299"/>
    </location>
</feature>
<keyword evidence="8" id="KW-0325">Glycoprotein</keyword>